<dbReference type="GO" id="GO:0016787">
    <property type="term" value="F:hydrolase activity"/>
    <property type="evidence" value="ECO:0007669"/>
    <property type="project" value="UniProtKB-KW"/>
</dbReference>
<dbReference type="RefSeq" id="WP_053232019.1">
    <property type="nucleotide sequence ID" value="NZ_CP011125.1"/>
</dbReference>
<dbReference type="AlphaFoldDB" id="A0A0F6YI53"/>
<keyword evidence="1" id="KW-0378">Hydrolase</keyword>
<reference evidence="1 2" key="1">
    <citation type="submission" date="2015-03" db="EMBL/GenBank/DDBJ databases">
        <title>Genome assembly of Sandaracinus amylolyticus DSM 53668.</title>
        <authorList>
            <person name="Sharma G."/>
            <person name="Subramanian S."/>
        </authorList>
    </citation>
    <scope>NUCLEOTIDE SEQUENCE [LARGE SCALE GENOMIC DNA]</scope>
    <source>
        <strain evidence="1 2">DSM 53668</strain>
    </source>
</reference>
<dbReference type="KEGG" id="samy:DB32_001856"/>
<keyword evidence="2" id="KW-1185">Reference proteome</keyword>
<dbReference type="Pfam" id="PF00702">
    <property type="entry name" value="Hydrolase"/>
    <property type="match status" value="1"/>
</dbReference>
<dbReference type="Gene3D" id="3.40.50.1000">
    <property type="entry name" value="HAD superfamily/HAD-like"/>
    <property type="match status" value="1"/>
</dbReference>
<dbReference type="OrthoDB" id="9797415at2"/>
<dbReference type="STRING" id="927083.DB32_001856"/>
<protein>
    <submittedName>
        <fullName evidence="1">Putative haloacid dehalogenase-like hydrolase</fullName>
    </submittedName>
</protein>
<dbReference type="PANTHER" id="PTHR43611">
    <property type="entry name" value="ALPHA-D-GLUCOSE 1-PHOSPHATE PHOSPHATASE"/>
    <property type="match status" value="1"/>
</dbReference>
<dbReference type="PANTHER" id="PTHR43611:SF3">
    <property type="entry name" value="FLAVIN MONONUCLEOTIDE HYDROLASE 1, CHLOROPLATIC"/>
    <property type="match status" value="1"/>
</dbReference>
<dbReference type="NCBIfam" id="TIGR01509">
    <property type="entry name" value="HAD-SF-IA-v3"/>
    <property type="match status" value="1"/>
</dbReference>
<dbReference type="InterPro" id="IPR036412">
    <property type="entry name" value="HAD-like_sf"/>
</dbReference>
<organism evidence="1 2">
    <name type="scientific">Sandaracinus amylolyticus</name>
    <dbReference type="NCBI Taxonomy" id="927083"/>
    <lineage>
        <taxon>Bacteria</taxon>
        <taxon>Pseudomonadati</taxon>
        <taxon>Myxococcota</taxon>
        <taxon>Polyangia</taxon>
        <taxon>Polyangiales</taxon>
        <taxon>Sandaracinaceae</taxon>
        <taxon>Sandaracinus</taxon>
    </lineage>
</organism>
<dbReference type="EMBL" id="CP011125">
    <property type="protein sequence ID" value="AKF04707.1"/>
    <property type="molecule type" value="Genomic_DNA"/>
</dbReference>
<sequence>MSPPRAILFDVMDTLVRDPFHEEMPAFFGVTKRELIATKHPTAWVDFELGHIDEPTFLAIFMGDREWDRDAFRACVRAAYAWLPGMRELLDELRARSPRPTLHALSNYPPWYRWIDEQCGLAARLDSAFVSYELGVRKPDPEAYLGPCRSLGLTPGEALFVDDRASNCDAARALGMDTIVFDGADGLRAALRARGVL</sequence>
<dbReference type="InterPro" id="IPR023214">
    <property type="entry name" value="HAD_sf"/>
</dbReference>
<name>A0A0F6YI53_9BACT</name>
<dbReference type="SFLD" id="SFLDG01129">
    <property type="entry name" value="C1.5:_HAD__Beta-PGM__Phosphata"/>
    <property type="match status" value="1"/>
</dbReference>
<dbReference type="CDD" id="cd02603">
    <property type="entry name" value="HAD_sEH-N_like"/>
    <property type="match status" value="1"/>
</dbReference>
<evidence type="ECO:0000313" key="2">
    <source>
        <dbReference type="Proteomes" id="UP000034883"/>
    </source>
</evidence>
<accession>A0A0F6YI53</accession>
<dbReference type="PRINTS" id="PR00413">
    <property type="entry name" value="HADHALOGNASE"/>
</dbReference>
<dbReference type="SFLD" id="SFLDS00003">
    <property type="entry name" value="Haloacid_Dehalogenase"/>
    <property type="match status" value="1"/>
</dbReference>
<dbReference type="InterPro" id="IPR006439">
    <property type="entry name" value="HAD-SF_hydro_IA"/>
</dbReference>
<gene>
    <name evidence="1" type="ORF">DB32_001856</name>
</gene>
<evidence type="ECO:0000313" key="1">
    <source>
        <dbReference type="EMBL" id="AKF04707.1"/>
    </source>
</evidence>
<dbReference type="SUPFAM" id="SSF56784">
    <property type="entry name" value="HAD-like"/>
    <property type="match status" value="1"/>
</dbReference>
<proteinExistence type="predicted"/>
<dbReference type="Proteomes" id="UP000034883">
    <property type="component" value="Chromosome"/>
</dbReference>